<dbReference type="Pfam" id="PF11210">
    <property type="entry name" value="DUF2996"/>
    <property type="match status" value="1"/>
</dbReference>
<protein>
    <submittedName>
        <fullName evidence="1">Uncharacterized protein</fullName>
    </submittedName>
</protein>
<sequence>MAMLGASPIRFSSFPPSSSYLTSTFKPTSSSTLSLFTILYYLYLTLKVSSELESFIRRLWWGNQLSIVDVSPAPLFRNLLLLQPLLKPREPLPSAGVAGGEEEVKAAPKAAAAKPKPAAKAPAKSLPELISEDVIPSLKTILEAQDDISEIELTFQDNKLEGSFLKEGCPYSFWAFFPDGGLTGPKGFSLSSYGSGASTVEPFLVDEKKITARHVVFWVEKRLAAQGIIPVWKE</sequence>
<evidence type="ECO:0000313" key="1">
    <source>
        <dbReference type="EMBL" id="KAG8477916.1"/>
    </source>
</evidence>
<reference evidence="1 2" key="1">
    <citation type="journal article" date="2021" name="bioRxiv">
        <title>The Gossypium anomalum genome as a resource for cotton improvement and evolutionary analysis of hybrid incompatibility.</title>
        <authorList>
            <person name="Grover C.E."/>
            <person name="Yuan D."/>
            <person name="Arick M.A."/>
            <person name="Miller E.R."/>
            <person name="Hu G."/>
            <person name="Peterson D.G."/>
            <person name="Wendel J.F."/>
            <person name="Udall J.A."/>
        </authorList>
    </citation>
    <scope>NUCLEOTIDE SEQUENCE [LARGE SCALE GENOMIC DNA]</scope>
    <source>
        <strain evidence="1">JFW-Udall</strain>
        <tissue evidence="1">Leaf</tissue>
    </source>
</reference>
<proteinExistence type="predicted"/>
<dbReference type="Proteomes" id="UP000701853">
    <property type="component" value="Chromosome 11"/>
</dbReference>
<dbReference type="InterPro" id="IPR021374">
    <property type="entry name" value="DUF2996"/>
</dbReference>
<dbReference type="PANTHER" id="PTHR36341">
    <property type="entry name" value="DUF2996 FAMILY PROTEIN"/>
    <property type="match status" value="1"/>
</dbReference>
<name>A0A8J5YDB7_9ROSI</name>
<evidence type="ECO:0000313" key="2">
    <source>
        <dbReference type="Proteomes" id="UP000701853"/>
    </source>
</evidence>
<comment type="caution">
    <text evidence="1">The sequence shown here is derived from an EMBL/GenBank/DDBJ whole genome shotgun (WGS) entry which is preliminary data.</text>
</comment>
<dbReference type="PANTHER" id="PTHR36341:SF3">
    <property type="entry name" value="DUF2996 FAMILY PROTEIN"/>
    <property type="match status" value="1"/>
</dbReference>
<gene>
    <name evidence="1" type="ORF">CXB51_027485</name>
</gene>
<dbReference type="AlphaFoldDB" id="A0A8J5YDB7"/>
<dbReference type="EMBL" id="JAHUZN010000011">
    <property type="protein sequence ID" value="KAG8477916.1"/>
    <property type="molecule type" value="Genomic_DNA"/>
</dbReference>
<dbReference type="OrthoDB" id="5873279at2759"/>
<organism evidence="1 2">
    <name type="scientific">Gossypium anomalum</name>
    <dbReference type="NCBI Taxonomy" id="47600"/>
    <lineage>
        <taxon>Eukaryota</taxon>
        <taxon>Viridiplantae</taxon>
        <taxon>Streptophyta</taxon>
        <taxon>Embryophyta</taxon>
        <taxon>Tracheophyta</taxon>
        <taxon>Spermatophyta</taxon>
        <taxon>Magnoliopsida</taxon>
        <taxon>eudicotyledons</taxon>
        <taxon>Gunneridae</taxon>
        <taxon>Pentapetalae</taxon>
        <taxon>rosids</taxon>
        <taxon>malvids</taxon>
        <taxon>Malvales</taxon>
        <taxon>Malvaceae</taxon>
        <taxon>Malvoideae</taxon>
        <taxon>Gossypium</taxon>
    </lineage>
</organism>
<keyword evidence="2" id="KW-1185">Reference proteome</keyword>
<accession>A0A8J5YDB7</accession>